<accession>A0A815L5Y5</accession>
<comment type="caution">
    <text evidence="1">The sequence shown here is derived from an EMBL/GenBank/DDBJ whole genome shotgun (WGS) entry which is preliminary data.</text>
</comment>
<evidence type="ECO:0000313" key="3">
    <source>
        <dbReference type="Proteomes" id="UP000663828"/>
    </source>
</evidence>
<organism evidence="1 4">
    <name type="scientific">Adineta ricciae</name>
    <name type="common">Rotifer</name>
    <dbReference type="NCBI Taxonomy" id="249248"/>
    <lineage>
        <taxon>Eukaryota</taxon>
        <taxon>Metazoa</taxon>
        <taxon>Spiralia</taxon>
        <taxon>Gnathifera</taxon>
        <taxon>Rotifera</taxon>
        <taxon>Eurotatoria</taxon>
        <taxon>Bdelloidea</taxon>
        <taxon>Adinetida</taxon>
        <taxon>Adinetidae</taxon>
        <taxon>Adineta</taxon>
    </lineage>
</organism>
<evidence type="ECO:0000313" key="4">
    <source>
        <dbReference type="Proteomes" id="UP000663852"/>
    </source>
</evidence>
<dbReference type="EMBL" id="CAJNOJ010000336">
    <property type="protein sequence ID" value="CAF1405598.1"/>
    <property type="molecule type" value="Genomic_DNA"/>
</dbReference>
<proteinExistence type="predicted"/>
<name>A0A815L5Y5_ADIRI</name>
<keyword evidence="3" id="KW-1185">Reference proteome</keyword>
<reference evidence="1" key="1">
    <citation type="submission" date="2021-02" db="EMBL/GenBank/DDBJ databases">
        <authorList>
            <person name="Nowell W R."/>
        </authorList>
    </citation>
    <scope>NUCLEOTIDE SEQUENCE</scope>
</reference>
<dbReference type="AlphaFoldDB" id="A0A815L5Y5"/>
<evidence type="ECO:0000313" key="2">
    <source>
        <dbReference type="EMBL" id="CAF1445258.1"/>
    </source>
</evidence>
<gene>
    <name evidence="1" type="ORF">EDS130_LOCUS36331</name>
    <name evidence="2" type="ORF">XAT740_LOCUS36552</name>
</gene>
<evidence type="ECO:0000313" key="1">
    <source>
        <dbReference type="EMBL" id="CAF1405598.1"/>
    </source>
</evidence>
<dbReference type="Proteomes" id="UP000663852">
    <property type="component" value="Unassembled WGS sequence"/>
</dbReference>
<sequence>MKDSTALYRTFSGPSEQLRLVQNSILRRLEQIQTTGKRFVKKKWPILGPLSVGLRDEREHAALQNVFRSLGTAAFESESDCSLRGNFRSAGKSLPGGNKQLMGYSDWAEHSCWKTLCLWFEQRKRQQLNVTMSTTQPEVYPNNKKPNSNFYYKMYE</sequence>
<dbReference type="Proteomes" id="UP000663828">
    <property type="component" value="Unassembled WGS sequence"/>
</dbReference>
<dbReference type="EMBL" id="CAJNOR010003760">
    <property type="protein sequence ID" value="CAF1445258.1"/>
    <property type="molecule type" value="Genomic_DNA"/>
</dbReference>
<protein>
    <submittedName>
        <fullName evidence="1">Uncharacterized protein</fullName>
    </submittedName>
</protein>